<dbReference type="RefSeq" id="WP_116043141.1">
    <property type="nucleotide sequence ID" value="NZ_QUBQ01000001.1"/>
</dbReference>
<sequence>MNEFTNVVGKIFIAPRNKMNGLVSVIGSQKDNLTSKIHVTQHQSILSRINVYTDEVVIQPSYPPTISNQRKGYLRVPNRQNLISNIKILPRNKMTALVEIIVPPTYTLELHSIKDSFIRSQIPTLNYGNAESMLVGNRNNDNEAYRSLVEFDDSQIPKNAKIVSAKLKLYNTQINTGTHQVGVYTFSSEWLEDGVTWVNQPAIKDLISITSLGETGFSDIDVTEAVVNWYSGLEKNNGLILKAMNETYSQREQFSTRESQFNKPILEVSYKLDVVYSSGRSNLNSNIFIHAVDSNQLKGSLNIREYDTSRELNSTLRVTNFNYMLESNISINKPSLSSYLTVKRKDEHNITSTIQVRVKGGYLPQDNLRSNINVSIKNRVGHIKVPSRSNVASKLNVRVYQNDRNNIVSNLVVTKDRVHGTIIIRRTGKDKLFGNIKTRIHKDQYGKLLISRKSVLSHIRVTDYDQITGHLTVNQVEEIKSIITIPTRKSLPSKINIIHSSHVPSSIFVLSGFLRSNIKIPDYGEYVVKSRITVRVRSISEIRSNINIVGDNIHGGFVYIL</sequence>
<dbReference type="EMBL" id="QUBQ01000001">
    <property type="protein sequence ID" value="REK76294.1"/>
    <property type="molecule type" value="Genomic_DNA"/>
</dbReference>
<evidence type="ECO:0000256" key="3">
    <source>
        <dbReference type="ARBA" id="ARBA00022729"/>
    </source>
</evidence>
<dbReference type="AlphaFoldDB" id="A0A371PJE3"/>
<proteinExistence type="predicted"/>
<comment type="subcellular location">
    <subcellularLocation>
        <location evidence="1">Secreted</location>
    </subcellularLocation>
</comment>
<evidence type="ECO:0000313" key="6">
    <source>
        <dbReference type="Proteomes" id="UP000261905"/>
    </source>
</evidence>
<keyword evidence="2" id="KW-0964">Secreted</keyword>
<dbReference type="NCBIfam" id="NF033679">
    <property type="entry name" value="DNRLRE_dom"/>
    <property type="match status" value="1"/>
</dbReference>
<protein>
    <recommendedName>
        <fullName evidence="4">Carbohydrate-binding module family 96 domain-containing protein</fullName>
    </recommendedName>
</protein>
<dbReference type="Gene3D" id="2.60.120.970">
    <property type="match status" value="1"/>
</dbReference>
<evidence type="ECO:0000256" key="2">
    <source>
        <dbReference type="ARBA" id="ARBA00022525"/>
    </source>
</evidence>
<comment type="caution">
    <text evidence="5">The sequence shown here is derived from an EMBL/GenBank/DDBJ whole genome shotgun (WGS) entry which is preliminary data.</text>
</comment>
<gene>
    <name evidence="5" type="ORF">DX130_04410</name>
</gene>
<reference evidence="5 6" key="1">
    <citation type="submission" date="2018-08" db="EMBL/GenBank/DDBJ databases">
        <title>Paenibacillus sp. M4BSY-1, whole genome shotgun sequence.</title>
        <authorList>
            <person name="Tuo L."/>
        </authorList>
    </citation>
    <scope>NUCLEOTIDE SEQUENCE [LARGE SCALE GENOMIC DNA]</scope>
    <source>
        <strain evidence="5 6">M4BSY-1</strain>
    </source>
</reference>
<name>A0A371PJE3_9BACL</name>
<evidence type="ECO:0000256" key="1">
    <source>
        <dbReference type="ARBA" id="ARBA00004613"/>
    </source>
</evidence>
<dbReference type="GO" id="GO:0005576">
    <property type="term" value="C:extracellular region"/>
    <property type="evidence" value="ECO:0007669"/>
    <property type="project" value="UniProtKB-SubCell"/>
</dbReference>
<organism evidence="5 6">
    <name type="scientific">Paenibacillus paeoniae</name>
    <dbReference type="NCBI Taxonomy" id="2292705"/>
    <lineage>
        <taxon>Bacteria</taxon>
        <taxon>Bacillati</taxon>
        <taxon>Bacillota</taxon>
        <taxon>Bacilli</taxon>
        <taxon>Bacillales</taxon>
        <taxon>Paenibacillaceae</taxon>
        <taxon>Paenibacillus</taxon>
    </lineage>
</organism>
<keyword evidence="6" id="KW-1185">Reference proteome</keyword>
<dbReference type="Pfam" id="PF24517">
    <property type="entry name" value="CBM96"/>
    <property type="match status" value="1"/>
</dbReference>
<dbReference type="Proteomes" id="UP000261905">
    <property type="component" value="Unassembled WGS sequence"/>
</dbReference>
<evidence type="ECO:0000259" key="4">
    <source>
        <dbReference type="Pfam" id="PF24517"/>
    </source>
</evidence>
<evidence type="ECO:0000313" key="5">
    <source>
        <dbReference type="EMBL" id="REK76294.1"/>
    </source>
</evidence>
<dbReference type="InterPro" id="IPR055372">
    <property type="entry name" value="CBM96"/>
</dbReference>
<feature type="domain" description="Carbohydrate-binding module family 96" evidence="4">
    <location>
        <begin position="109"/>
        <end position="269"/>
    </location>
</feature>
<dbReference type="OrthoDB" id="2476528at2"/>
<keyword evidence="3" id="KW-0732">Signal</keyword>
<accession>A0A371PJE3</accession>